<protein>
    <submittedName>
        <fullName evidence="8">Uncharacterized protein</fullName>
    </submittedName>
</protein>
<evidence type="ECO:0000259" key="7">
    <source>
        <dbReference type="PROSITE" id="PS50800"/>
    </source>
</evidence>
<dbReference type="SUPFAM" id="SSF52540">
    <property type="entry name" value="P-loop containing nucleoside triphosphate hydrolases"/>
    <property type="match status" value="1"/>
</dbReference>
<reference evidence="8" key="1">
    <citation type="submission" date="2022-01" db="EMBL/GenBank/DDBJ databases">
        <authorList>
            <person name="King R."/>
        </authorList>
    </citation>
    <scope>NUCLEOTIDE SEQUENCE</scope>
</reference>
<dbReference type="PROSITE" id="PS50800">
    <property type="entry name" value="SAP"/>
    <property type="match status" value="1"/>
</dbReference>
<dbReference type="EMBL" id="OV725077">
    <property type="protein sequence ID" value="CAH1388663.1"/>
    <property type="molecule type" value="Genomic_DNA"/>
</dbReference>
<feature type="compositionally biased region" description="Low complexity" evidence="5">
    <location>
        <begin position="856"/>
        <end position="888"/>
    </location>
</feature>
<dbReference type="InterPro" id="IPR003034">
    <property type="entry name" value="SAP_dom"/>
</dbReference>
<evidence type="ECO:0000256" key="1">
    <source>
        <dbReference type="ARBA" id="ARBA00004123"/>
    </source>
</evidence>
<feature type="compositionally biased region" description="Gly residues" evidence="5">
    <location>
        <begin position="726"/>
        <end position="743"/>
    </location>
</feature>
<dbReference type="SUPFAM" id="SSF49899">
    <property type="entry name" value="Concanavalin A-like lectins/glucanases"/>
    <property type="match status" value="1"/>
</dbReference>
<evidence type="ECO:0000259" key="6">
    <source>
        <dbReference type="PROSITE" id="PS50188"/>
    </source>
</evidence>
<dbReference type="InterPro" id="IPR003877">
    <property type="entry name" value="SPRY_dom"/>
</dbReference>
<dbReference type="SUPFAM" id="SSF68906">
    <property type="entry name" value="SAP domain"/>
    <property type="match status" value="1"/>
</dbReference>
<dbReference type="Pfam" id="PF02037">
    <property type="entry name" value="SAP"/>
    <property type="match status" value="1"/>
</dbReference>
<feature type="compositionally biased region" description="Polar residues" evidence="5">
    <location>
        <begin position="128"/>
        <end position="140"/>
    </location>
</feature>
<feature type="compositionally biased region" description="Gly residues" evidence="5">
    <location>
        <begin position="914"/>
        <end position="923"/>
    </location>
</feature>
<dbReference type="Pfam" id="PF13671">
    <property type="entry name" value="AAA_33"/>
    <property type="match status" value="1"/>
</dbReference>
<feature type="compositionally biased region" description="Gly residues" evidence="5">
    <location>
        <begin position="693"/>
        <end position="718"/>
    </location>
</feature>
<keyword evidence="3" id="KW-0597">Phosphoprotein</keyword>
<dbReference type="CDD" id="cd12884">
    <property type="entry name" value="SPRY_hnRNP"/>
    <property type="match status" value="1"/>
</dbReference>
<evidence type="ECO:0000256" key="4">
    <source>
        <dbReference type="ARBA" id="ARBA00023242"/>
    </source>
</evidence>
<feature type="region of interest" description="Disordered" evidence="5">
    <location>
        <begin position="645"/>
        <end position="953"/>
    </location>
</feature>
<feature type="compositionally biased region" description="Polar residues" evidence="5">
    <location>
        <begin position="152"/>
        <end position="162"/>
    </location>
</feature>
<dbReference type="GO" id="GO:0003723">
    <property type="term" value="F:RNA binding"/>
    <property type="evidence" value="ECO:0007669"/>
    <property type="project" value="TreeGrafter"/>
</dbReference>
<dbReference type="InterPro" id="IPR027417">
    <property type="entry name" value="P-loop_NTPase"/>
</dbReference>
<gene>
    <name evidence="8" type="ORF">NEZAVI_LOCUS235</name>
</gene>
<dbReference type="PROSITE" id="PS50188">
    <property type="entry name" value="B302_SPRY"/>
    <property type="match status" value="1"/>
</dbReference>
<comment type="subcellular location">
    <subcellularLocation>
        <location evidence="1">Nucleus</location>
    </subcellularLocation>
</comment>
<feature type="domain" description="B30.2/SPRY" evidence="6">
    <location>
        <begin position="227"/>
        <end position="434"/>
    </location>
</feature>
<evidence type="ECO:0000256" key="3">
    <source>
        <dbReference type="ARBA" id="ARBA00022553"/>
    </source>
</evidence>
<keyword evidence="4" id="KW-0539">Nucleus</keyword>
<proteinExistence type="predicted"/>
<keyword evidence="9" id="KW-1185">Reference proteome</keyword>
<dbReference type="SMART" id="SM00449">
    <property type="entry name" value="SPRY"/>
    <property type="match status" value="1"/>
</dbReference>
<dbReference type="InterPro" id="IPR001870">
    <property type="entry name" value="B30.2/SPRY"/>
</dbReference>
<dbReference type="GO" id="GO:0005634">
    <property type="term" value="C:nucleus"/>
    <property type="evidence" value="ECO:0007669"/>
    <property type="project" value="UniProtKB-SubCell"/>
</dbReference>
<name>A0A9P0GWJ9_NEZVI</name>
<dbReference type="InterPro" id="IPR035778">
    <property type="entry name" value="SPRY_hnRNP_U"/>
</dbReference>
<dbReference type="Proteomes" id="UP001152798">
    <property type="component" value="Chromosome 1"/>
</dbReference>
<dbReference type="InterPro" id="IPR043136">
    <property type="entry name" value="B30.2/SPRY_sf"/>
</dbReference>
<dbReference type="SMART" id="SM00513">
    <property type="entry name" value="SAP"/>
    <property type="match status" value="1"/>
</dbReference>
<feature type="domain" description="SAP" evidence="7">
    <location>
        <begin position="3"/>
        <end position="37"/>
    </location>
</feature>
<dbReference type="Gene3D" id="2.60.120.920">
    <property type="match status" value="1"/>
</dbReference>
<feature type="region of interest" description="Disordered" evidence="5">
    <location>
        <begin position="36"/>
        <end position="254"/>
    </location>
</feature>
<evidence type="ECO:0000256" key="5">
    <source>
        <dbReference type="SAM" id="MobiDB-lite"/>
    </source>
</evidence>
<evidence type="ECO:0000256" key="2">
    <source>
        <dbReference type="ARBA" id="ARBA00022481"/>
    </source>
</evidence>
<feature type="compositionally biased region" description="Basic and acidic residues" evidence="5">
    <location>
        <begin position="192"/>
        <end position="225"/>
    </location>
</feature>
<feature type="compositionally biased region" description="Basic and acidic residues" evidence="5">
    <location>
        <begin position="36"/>
        <end position="51"/>
    </location>
</feature>
<dbReference type="PANTHER" id="PTHR12381">
    <property type="entry name" value="HETEROGENEOUS NUCLEAR RIBONUCLEOPROTEIN U FAMILY MEMBER"/>
    <property type="match status" value="1"/>
</dbReference>
<accession>A0A9P0GWJ9</accession>
<feature type="compositionally biased region" description="Gly residues" evidence="5">
    <location>
        <begin position="755"/>
        <end position="803"/>
    </location>
</feature>
<evidence type="ECO:0000313" key="9">
    <source>
        <dbReference type="Proteomes" id="UP001152798"/>
    </source>
</evidence>
<dbReference type="Gene3D" id="1.10.720.30">
    <property type="entry name" value="SAP domain"/>
    <property type="match status" value="1"/>
</dbReference>
<dbReference type="PANTHER" id="PTHR12381:SF56">
    <property type="entry name" value="B30.2_SPRY DOMAIN-CONTAINING PROTEIN-RELATED"/>
    <property type="match status" value="1"/>
</dbReference>
<dbReference type="Gene3D" id="3.40.50.300">
    <property type="entry name" value="P-loop containing nucleotide triphosphate hydrolases"/>
    <property type="match status" value="1"/>
</dbReference>
<evidence type="ECO:0000313" key="8">
    <source>
        <dbReference type="EMBL" id="CAH1388663.1"/>
    </source>
</evidence>
<dbReference type="AlphaFoldDB" id="A0A9P0GWJ9"/>
<keyword evidence="2" id="KW-0488">Methylation</keyword>
<feature type="compositionally biased region" description="Gly residues" evidence="5">
    <location>
        <begin position="836"/>
        <end position="855"/>
    </location>
</feature>
<dbReference type="InterPro" id="IPR013320">
    <property type="entry name" value="ConA-like_dom_sf"/>
</dbReference>
<dbReference type="OrthoDB" id="445357at2759"/>
<organism evidence="8 9">
    <name type="scientific">Nezara viridula</name>
    <name type="common">Southern green stink bug</name>
    <name type="synonym">Cimex viridulus</name>
    <dbReference type="NCBI Taxonomy" id="85310"/>
    <lineage>
        <taxon>Eukaryota</taxon>
        <taxon>Metazoa</taxon>
        <taxon>Ecdysozoa</taxon>
        <taxon>Arthropoda</taxon>
        <taxon>Hexapoda</taxon>
        <taxon>Insecta</taxon>
        <taxon>Pterygota</taxon>
        <taxon>Neoptera</taxon>
        <taxon>Paraneoptera</taxon>
        <taxon>Hemiptera</taxon>
        <taxon>Heteroptera</taxon>
        <taxon>Panheteroptera</taxon>
        <taxon>Pentatomomorpha</taxon>
        <taxon>Pentatomoidea</taxon>
        <taxon>Pentatomidae</taxon>
        <taxon>Pentatominae</taxon>
        <taxon>Nezara</taxon>
    </lineage>
</organism>
<feature type="compositionally biased region" description="Gly residues" evidence="5">
    <location>
        <begin position="889"/>
        <end position="907"/>
    </location>
</feature>
<feature type="compositionally biased region" description="Basic and acidic residues" evidence="5">
    <location>
        <begin position="235"/>
        <end position="250"/>
    </location>
</feature>
<sequence>MNPSKLKVVELRAELASRGLDTKGVKAALVERLQEALDKETGGVSSEKSEETPDNGNASESNEVELNETAAETTLSQSEEPDVDETITNNEIETEEPVSEKEKEQPDQPEETPESESKQLPESEETQVENCQESSENCNPETEENSEIPVKQESSSSEQNTVQDKESEDCEMAETNGTSVKKEGFENEPEEHDVKMEHDNGEVKIKTEPQDVKEERDNRDSERQDRKRKRSPSPHRKDWNSVKATAKDDEPGLNENDIVLSWYDSDLNLIIDKDTLLKASPLSDAGFGYIWAGVRGTHGFTKGHLVYQVKLTEFCDISHLENEPNPNVLRVGWSALGTSMQLGEEPLSYGYGGTGKVSVNCKFHDYGTSFGLDDVITTYLDFNEDAIVISYSVNENFHGEAFRLSENDLKGRALAPHVLTKNVRFEVNFGQVEPWFPIRTGYTFVNQVPVEQCIAGPRRPEKKSDCEMIMMCGLPGCGKTYWANKHCAANPSKLYNVIGTNALIDKMKVMGLPRKANYHGRWDILIEKCTKCLQRLMDIGCRRQRNYILDQTNVYPAAQRRKMRNFEGFTRKAVVIVPTDEEFKRRVNEREQLEGKDVPDSAVMEMKANFTLPDKSIFSEVIFTELDENESRKLVRKYNDEAITAGYGKKGPQGPPAKRFRGGDFQHGPQTPGGRHDGFRGRSNPPGGHQFRRGGGGGGGGSRGGGGGGWHQRQAGGGDRWRENRGGGGGGMMRNHGGGGYNRQGGDRQQQQGGWRAGNSGGSRGPRENYGGGDRNRMGGGGYDRNQGGGNRPPGGNRGGAGGSYSRDNRKDTRPTQNKRGGSGGASGGTIASSGGQWGGQYQGSGGQQGGGQSWGGQQQSWQQPQQQQQQQWGSYQQPQQQQWKGAYNQGGSGGYSQQQGSGGGQSGYNQQGAQGGGFGQQYGGNWQHRAGSSGTAKEEEGTKAAQQYSHRLPNKYHIPNKLFAELTFKV</sequence>
<dbReference type="GO" id="GO:0000380">
    <property type="term" value="P:alternative mRNA splicing, via spliceosome"/>
    <property type="evidence" value="ECO:0007669"/>
    <property type="project" value="TreeGrafter"/>
</dbReference>
<dbReference type="FunFam" id="3.40.50.300:FF:000355">
    <property type="entry name" value="Heterogeneous nuclear ribonucleoprotein U-like 1, isoform CRA_a"/>
    <property type="match status" value="1"/>
</dbReference>
<dbReference type="InterPro" id="IPR036361">
    <property type="entry name" value="SAP_dom_sf"/>
</dbReference>